<dbReference type="InterPro" id="IPR016181">
    <property type="entry name" value="Acyl_CoA_acyltransferase"/>
</dbReference>
<evidence type="ECO:0000259" key="1">
    <source>
        <dbReference type="Pfam" id="PF13302"/>
    </source>
</evidence>
<feature type="domain" description="N-acetyltransferase" evidence="1">
    <location>
        <begin position="17"/>
        <end position="103"/>
    </location>
</feature>
<dbReference type="Proteomes" id="UP000762253">
    <property type="component" value="Unassembled WGS sequence"/>
</dbReference>
<evidence type="ECO:0000313" key="2">
    <source>
        <dbReference type="EMBL" id="NMF67472.1"/>
    </source>
</evidence>
<name>A0ABX1MFP0_9CYAN</name>
<dbReference type="Pfam" id="PF13302">
    <property type="entry name" value="Acetyltransf_3"/>
    <property type="match status" value="1"/>
</dbReference>
<dbReference type="PANTHER" id="PTHR43792:SF9">
    <property type="entry name" value="RIBOSOMAL-PROTEIN-ALANINE ACETYLTRANSFERASE"/>
    <property type="match status" value="1"/>
</dbReference>
<dbReference type="RefSeq" id="WP_169268998.1">
    <property type="nucleotide sequence ID" value="NZ_QMEC01000323.1"/>
</dbReference>
<keyword evidence="3" id="KW-1185">Reference proteome</keyword>
<protein>
    <submittedName>
        <fullName evidence="2">GNAT family N-acetyltransferase</fullName>
    </submittedName>
</protein>
<gene>
    <name evidence="2" type="ORF">DP115_34020</name>
</gene>
<reference evidence="2 3" key="1">
    <citation type="submission" date="2018-06" db="EMBL/GenBank/DDBJ databases">
        <title>Comparative genomics of Brasilonema spp. strains.</title>
        <authorList>
            <person name="Alvarenga D.O."/>
            <person name="Fiore M.F."/>
            <person name="Varani A.M."/>
        </authorList>
    </citation>
    <scope>NUCLEOTIDE SEQUENCE [LARGE SCALE GENOMIC DNA]</scope>
    <source>
        <strain evidence="2 3">UFV-OR1</strain>
    </source>
</reference>
<proteinExistence type="predicted"/>
<sequence length="103" mass="11788">MSPVDIFKNLPTLETKRLTLRKLCMEDAADMYEYACDPEIASFGLWLPFHSIEDSKKDLAEVIEGYNKGENFVWAMELKTERKMIGRIGLGDYSFRNACAELG</sequence>
<dbReference type="EMBL" id="QMEC01000323">
    <property type="protein sequence ID" value="NMF67472.1"/>
    <property type="molecule type" value="Genomic_DNA"/>
</dbReference>
<accession>A0ABX1MFP0</accession>
<dbReference type="SUPFAM" id="SSF55729">
    <property type="entry name" value="Acyl-CoA N-acyltransferases (Nat)"/>
    <property type="match status" value="1"/>
</dbReference>
<comment type="caution">
    <text evidence="2">The sequence shown here is derived from an EMBL/GenBank/DDBJ whole genome shotgun (WGS) entry which is preliminary data.</text>
</comment>
<dbReference type="InterPro" id="IPR000182">
    <property type="entry name" value="GNAT_dom"/>
</dbReference>
<feature type="non-terminal residue" evidence="2">
    <location>
        <position position="103"/>
    </location>
</feature>
<dbReference type="Gene3D" id="3.40.630.30">
    <property type="match status" value="1"/>
</dbReference>
<dbReference type="InterPro" id="IPR051531">
    <property type="entry name" value="N-acetyltransferase"/>
</dbReference>
<dbReference type="PANTHER" id="PTHR43792">
    <property type="entry name" value="GNAT FAMILY, PUTATIVE (AFU_ORTHOLOGUE AFUA_3G00765)-RELATED-RELATED"/>
    <property type="match status" value="1"/>
</dbReference>
<evidence type="ECO:0000313" key="3">
    <source>
        <dbReference type="Proteomes" id="UP000762253"/>
    </source>
</evidence>
<organism evidence="2 3">
    <name type="scientific">Brasilonema octagenarum UFV-OR1</name>
    <dbReference type="NCBI Taxonomy" id="417115"/>
    <lineage>
        <taxon>Bacteria</taxon>
        <taxon>Bacillati</taxon>
        <taxon>Cyanobacteriota</taxon>
        <taxon>Cyanophyceae</taxon>
        <taxon>Nostocales</taxon>
        <taxon>Scytonemataceae</taxon>
        <taxon>Brasilonema</taxon>
        <taxon>Octagenarum group</taxon>
    </lineage>
</organism>